<dbReference type="InterPro" id="IPR050767">
    <property type="entry name" value="Sel1_AlgK"/>
</dbReference>
<dbReference type="InterPro" id="IPR011990">
    <property type="entry name" value="TPR-like_helical_dom_sf"/>
</dbReference>
<dbReference type="Proteomes" id="UP001238179">
    <property type="component" value="Chromosome"/>
</dbReference>
<evidence type="ECO:0000313" key="1">
    <source>
        <dbReference type="EMBL" id="BDU72832.1"/>
    </source>
</evidence>
<sequence length="273" mass="31309">MHYITIDLNNWFKKMHSIMKSTQLFSDRLPCTFYPNYFRGISYGLMLIVCCKCNYFENPQSANFHKQEKLAISGDPDAQNWIGNRYSNGDFGITQNLPLAYEWCKKAAEHNMPDAQYSLAVMYLYGSGINKDFSMAVNWFKRCANNGYGKWQTDAQAQLALIYLKGVDVKKDMPESLKWSTKAAIQGHPEACYALAMWHLRPRHTAEDQYIAKSLLEYAASKGIPEAQYTLAIYLWRGKYIEHDLNAAKGWAEKAAAQNYSKAISLLETMPRN</sequence>
<dbReference type="Gene3D" id="1.25.40.10">
    <property type="entry name" value="Tetratricopeptide repeat domain"/>
    <property type="match status" value="2"/>
</dbReference>
<dbReference type="SUPFAM" id="SSF81901">
    <property type="entry name" value="HCP-like"/>
    <property type="match status" value="2"/>
</dbReference>
<dbReference type="Pfam" id="PF08238">
    <property type="entry name" value="Sel1"/>
    <property type="match status" value="5"/>
</dbReference>
<evidence type="ECO:0000313" key="2">
    <source>
        <dbReference type="Proteomes" id="UP001238179"/>
    </source>
</evidence>
<accession>A0AA48KA02</accession>
<dbReference type="InterPro" id="IPR006597">
    <property type="entry name" value="Sel1-like"/>
</dbReference>
<dbReference type="PANTHER" id="PTHR11102">
    <property type="entry name" value="SEL-1-LIKE PROTEIN"/>
    <property type="match status" value="1"/>
</dbReference>
<dbReference type="PANTHER" id="PTHR11102:SF160">
    <property type="entry name" value="ERAD-ASSOCIATED E3 UBIQUITIN-PROTEIN LIGASE COMPONENT HRD3"/>
    <property type="match status" value="1"/>
</dbReference>
<dbReference type="SMART" id="SM00671">
    <property type="entry name" value="SEL1"/>
    <property type="match status" value="5"/>
</dbReference>
<dbReference type="RefSeq" id="WP_316415744.1">
    <property type="nucleotide sequence ID" value="NZ_AP027080.1"/>
</dbReference>
<gene>
    <name evidence="1" type="ORF">METEAL_20060</name>
</gene>
<dbReference type="KEGG" id="msil:METEAL_20060"/>
<name>A0AA48KA02_9BACT</name>
<reference evidence="2" key="1">
    <citation type="journal article" date="2023" name="Int. J. Syst. Evol. Microbiol.">
        <title>Mesoterricola silvestris gen. nov., sp. nov., Mesoterricola sediminis sp. nov., Geothrix oryzae sp. nov., Geothrix edaphica sp. nov., Geothrix rubra sp. nov., and Geothrix limicola sp. nov., six novel members of Acidobacteriota isolated from soils.</title>
        <authorList>
            <person name="Itoh H."/>
            <person name="Sugisawa Y."/>
            <person name="Mise K."/>
            <person name="Xu Z."/>
            <person name="Kuniyasu M."/>
            <person name="Ushijima N."/>
            <person name="Kawano K."/>
            <person name="Kobayashi E."/>
            <person name="Shiratori Y."/>
            <person name="Masuda Y."/>
            <person name="Senoo K."/>
        </authorList>
    </citation>
    <scope>NUCLEOTIDE SEQUENCE [LARGE SCALE GENOMIC DNA]</scope>
    <source>
        <strain evidence="2">W79</strain>
    </source>
</reference>
<dbReference type="EMBL" id="AP027080">
    <property type="protein sequence ID" value="BDU72832.1"/>
    <property type="molecule type" value="Genomic_DNA"/>
</dbReference>
<evidence type="ECO:0008006" key="3">
    <source>
        <dbReference type="Google" id="ProtNLM"/>
    </source>
</evidence>
<organism evidence="1 2">
    <name type="scientific">Mesoterricola silvestris</name>
    <dbReference type="NCBI Taxonomy" id="2927979"/>
    <lineage>
        <taxon>Bacteria</taxon>
        <taxon>Pseudomonadati</taxon>
        <taxon>Acidobacteriota</taxon>
        <taxon>Holophagae</taxon>
        <taxon>Holophagales</taxon>
        <taxon>Holophagaceae</taxon>
        <taxon>Mesoterricola</taxon>
    </lineage>
</organism>
<dbReference type="AlphaFoldDB" id="A0AA48KA02"/>
<protein>
    <recommendedName>
        <fullName evidence="3">Sel1 repeat family protein</fullName>
    </recommendedName>
</protein>
<proteinExistence type="predicted"/>
<keyword evidence="2" id="KW-1185">Reference proteome</keyword>